<feature type="coiled-coil region" evidence="1">
    <location>
        <begin position="626"/>
        <end position="667"/>
    </location>
</feature>
<protein>
    <recommendedName>
        <fullName evidence="4">Peptidase S74 domain-containing protein</fullName>
    </recommendedName>
</protein>
<dbReference type="RefSeq" id="WP_151970212.1">
    <property type="nucleotide sequence ID" value="NZ_AP019860.1"/>
</dbReference>
<keyword evidence="3" id="KW-1185">Reference proteome</keyword>
<dbReference type="AlphaFoldDB" id="A0A5S9F516"/>
<dbReference type="EMBL" id="AP019860">
    <property type="protein sequence ID" value="BBM86138.1"/>
    <property type="molecule type" value="Genomic_DNA"/>
</dbReference>
<dbReference type="OrthoDB" id="9793307at2"/>
<sequence>MKKSFFVILIVLGVFIYAQEVNLANGIKIHSPKADHVHIDGRIVHIKAEGAKVSSLLLENNDATWYLESKSGNFGFGNYHVTHDLLSIKKNGDVNISGSVKVNKDATINGKLNLANGVKIHSPKTDHVHIDGRIVHIKAEGTKVSSLLLENNDATWYLESKSGNFSFGNYHVTHDLLSIQKNGDVNISGSIKINKDATINGKLNLASSLTTSQANIKEHIKFDKPGNNWSIQPDGTGLIFKESNDKIRFAITRDGNVGINHSNPESELHIRGGHGGRITFGNAPDQYSIGMTHQKNLNFTAPGKSTNFMEFSAANSSITINNDTTINGKLNTKNVTVAEQLEATTANVTGSLNTAALVSPHINLEKPENKWGIEPDESGSLQFHDRRTKRTPLVIDKLGRIGVGINNPLAELHLGGAATKIAMGNGYGRYAINMTNDKLMFTVPGKGVNFLEFSGDSKQNAASNFYSLVQTHGNDIRLHTDEYHGIGVYNKVKTFEHFVSSGPVVYGATGGALGTTIKEKKVALQWNDKNEVGINCKPQKDFNLAVKGKIKAEEIEVSLDDWSDFVFNDNYPLMSLDEVEKQIKKNRHLPDIPSETEVIKNGIAIGKMQAKLLQKIEELTLYTIQQNKQIKTLQKQNKRIHSLEQEKDNMQQRLQRMEKMLNRFMSK</sequence>
<evidence type="ECO:0000256" key="1">
    <source>
        <dbReference type="SAM" id="Coils"/>
    </source>
</evidence>
<proteinExistence type="predicted"/>
<dbReference type="Proteomes" id="UP000326354">
    <property type="component" value="Chromosome"/>
</dbReference>
<name>A0A5S9F516_UABAM</name>
<evidence type="ECO:0008006" key="4">
    <source>
        <dbReference type="Google" id="ProtNLM"/>
    </source>
</evidence>
<organism evidence="2 3">
    <name type="scientific">Uabimicrobium amorphum</name>
    <dbReference type="NCBI Taxonomy" id="2596890"/>
    <lineage>
        <taxon>Bacteria</taxon>
        <taxon>Pseudomonadati</taxon>
        <taxon>Planctomycetota</taxon>
        <taxon>Candidatus Uabimicrobiia</taxon>
        <taxon>Candidatus Uabimicrobiales</taxon>
        <taxon>Candidatus Uabimicrobiaceae</taxon>
        <taxon>Candidatus Uabimicrobium</taxon>
    </lineage>
</organism>
<gene>
    <name evidence="2" type="ORF">UABAM_04524</name>
</gene>
<dbReference type="KEGG" id="uam:UABAM_04524"/>
<keyword evidence="1" id="KW-0175">Coiled coil</keyword>
<reference evidence="2 3" key="1">
    <citation type="submission" date="2019-08" db="EMBL/GenBank/DDBJ databases">
        <title>Complete genome sequence of Candidatus Uab amorphum.</title>
        <authorList>
            <person name="Shiratori T."/>
            <person name="Suzuki S."/>
            <person name="Kakizawa Y."/>
            <person name="Ishida K."/>
        </authorList>
    </citation>
    <scope>NUCLEOTIDE SEQUENCE [LARGE SCALE GENOMIC DNA]</scope>
    <source>
        <strain evidence="2 3">SRT547</strain>
    </source>
</reference>
<accession>A0A5S9F516</accession>
<evidence type="ECO:0000313" key="3">
    <source>
        <dbReference type="Proteomes" id="UP000326354"/>
    </source>
</evidence>
<evidence type="ECO:0000313" key="2">
    <source>
        <dbReference type="EMBL" id="BBM86138.1"/>
    </source>
</evidence>